<name>A0ABW7HCZ7_9BURK</name>
<keyword evidence="1" id="KW-0812">Transmembrane</keyword>
<protein>
    <submittedName>
        <fullName evidence="2">Uncharacterized protein</fullName>
    </submittedName>
</protein>
<keyword evidence="3" id="KW-1185">Reference proteome</keyword>
<evidence type="ECO:0000313" key="3">
    <source>
        <dbReference type="Proteomes" id="UP001606134"/>
    </source>
</evidence>
<reference evidence="2 3" key="1">
    <citation type="submission" date="2024-08" db="EMBL/GenBank/DDBJ databases">
        <authorList>
            <person name="Lu H."/>
        </authorList>
    </citation>
    <scope>NUCLEOTIDE SEQUENCE [LARGE SCALE GENOMIC DNA]</scope>
    <source>
        <strain evidence="2 3">BYS78W</strain>
    </source>
</reference>
<organism evidence="2 3">
    <name type="scientific">Pelomonas candidula</name>
    <dbReference type="NCBI Taxonomy" id="3299025"/>
    <lineage>
        <taxon>Bacteria</taxon>
        <taxon>Pseudomonadati</taxon>
        <taxon>Pseudomonadota</taxon>
        <taxon>Betaproteobacteria</taxon>
        <taxon>Burkholderiales</taxon>
        <taxon>Sphaerotilaceae</taxon>
        <taxon>Roseateles</taxon>
    </lineage>
</organism>
<gene>
    <name evidence="2" type="ORF">ACG04R_13890</name>
</gene>
<accession>A0ABW7HCZ7</accession>
<dbReference type="Proteomes" id="UP001606134">
    <property type="component" value="Unassembled WGS sequence"/>
</dbReference>
<evidence type="ECO:0000313" key="2">
    <source>
        <dbReference type="EMBL" id="MFG6487770.1"/>
    </source>
</evidence>
<comment type="caution">
    <text evidence="2">The sequence shown here is derived from an EMBL/GenBank/DDBJ whole genome shotgun (WGS) entry which is preliminary data.</text>
</comment>
<dbReference type="RefSeq" id="WP_394411863.1">
    <property type="nucleotide sequence ID" value="NZ_JBIGIC010000006.1"/>
</dbReference>
<keyword evidence="1" id="KW-0472">Membrane</keyword>
<keyword evidence="1" id="KW-1133">Transmembrane helix</keyword>
<feature type="transmembrane region" description="Helical" evidence="1">
    <location>
        <begin position="6"/>
        <end position="25"/>
    </location>
</feature>
<sequence>MIDYATLKIIWWLLVGVLLVGFAIMDGHGAPRSRRCFDNDRIVDPAQANGFRMSPD</sequence>
<dbReference type="EMBL" id="JBIGIC010000006">
    <property type="protein sequence ID" value="MFG6487770.1"/>
    <property type="molecule type" value="Genomic_DNA"/>
</dbReference>
<proteinExistence type="predicted"/>
<evidence type="ECO:0000256" key="1">
    <source>
        <dbReference type="SAM" id="Phobius"/>
    </source>
</evidence>